<evidence type="ECO:0000256" key="8">
    <source>
        <dbReference type="ARBA" id="ARBA00022679"/>
    </source>
</evidence>
<dbReference type="Proteomes" id="UP001208131">
    <property type="component" value="Unassembled WGS sequence"/>
</dbReference>
<comment type="catalytic activity">
    <reaction evidence="15">
        <text>a CDP-1,2-diacyl-sn-glycerol + sn-glycerol 3-phosphate = a 1,2-diacyl-sn-glycero-3-phospho-(1'-sn-glycero-3'-phosphate) + CMP + H(+)</text>
        <dbReference type="Rhea" id="RHEA:12593"/>
        <dbReference type="ChEBI" id="CHEBI:15378"/>
        <dbReference type="ChEBI" id="CHEBI:57597"/>
        <dbReference type="ChEBI" id="CHEBI:58332"/>
        <dbReference type="ChEBI" id="CHEBI:60110"/>
        <dbReference type="ChEBI" id="CHEBI:60377"/>
        <dbReference type="EC" id="2.7.8.5"/>
    </reaction>
</comment>
<dbReference type="InterPro" id="IPR050324">
    <property type="entry name" value="CDP-alcohol_PTase-I"/>
</dbReference>
<evidence type="ECO:0000256" key="6">
    <source>
        <dbReference type="ARBA" id="ARBA00014944"/>
    </source>
</evidence>
<dbReference type="EC" id="2.7.8.5" evidence="5 16"/>
<evidence type="ECO:0000313" key="20">
    <source>
        <dbReference type="Proteomes" id="UP001208131"/>
    </source>
</evidence>
<reference evidence="19 20" key="1">
    <citation type="journal article" date="2021" name="ISME Commun">
        <title>Automated analysis of genomic sequences facilitates high-throughput and comprehensive description of bacteria.</title>
        <authorList>
            <person name="Hitch T.C.A."/>
        </authorList>
    </citation>
    <scope>NUCLEOTIDE SEQUENCE [LARGE SCALE GENOMIC DNA]</scope>
    <source>
        <strain evidence="19 20">Sanger_31</strain>
    </source>
</reference>
<comment type="caution">
    <text evidence="19">The sequence shown here is derived from an EMBL/GenBank/DDBJ whole genome shotgun (WGS) entry which is preliminary data.</text>
</comment>
<dbReference type="GO" id="GO:0016020">
    <property type="term" value="C:membrane"/>
    <property type="evidence" value="ECO:0007669"/>
    <property type="project" value="UniProtKB-SubCell"/>
</dbReference>
<feature type="transmembrane region" description="Helical" evidence="18">
    <location>
        <begin position="127"/>
        <end position="144"/>
    </location>
</feature>
<proteinExistence type="inferred from homology"/>
<comment type="similarity">
    <text evidence="4 17">Belongs to the CDP-alcohol phosphatidyltransferase class-I family.</text>
</comment>
<protein>
    <recommendedName>
        <fullName evidence="6 16">CDP-diacylglycerol--glycerol-3-phosphate 3-phosphatidyltransferase</fullName>
        <ecNumber evidence="5 16">2.7.8.5</ecNumber>
    </recommendedName>
</protein>
<keyword evidence="10 18" id="KW-1133">Transmembrane helix</keyword>
<keyword evidence="12 18" id="KW-0472">Membrane</keyword>
<comment type="pathway">
    <text evidence="3">Phospholipid metabolism; phosphatidylglycerol biosynthesis; phosphatidylglycerol from CDP-diacylglycerol: step 1/2.</text>
</comment>
<dbReference type="PIRSF" id="PIRSF000847">
    <property type="entry name" value="Phos_ph_gly_syn"/>
    <property type="match status" value="1"/>
</dbReference>
<evidence type="ECO:0000256" key="1">
    <source>
        <dbReference type="ARBA" id="ARBA00003973"/>
    </source>
</evidence>
<dbReference type="InterPro" id="IPR000462">
    <property type="entry name" value="CDP-OH_P_trans"/>
</dbReference>
<keyword evidence="20" id="KW-1185">Reference proteome</keyword>
<evidence type="ECO:0000256" key="11">
    <source>
        <dbReference type="ARBA" id="ARBA00023098"/>
    </source>
</evidence>
<evidence type="ECO:0000256" key="7">
    <source>
        <dbReference type="ARBA" id="ARBA00022516"/>
    </source>
</evidence>
<dbReference type="RefSeq" id="WP_195387773.1">
    <property type="nucleotide sequence ID" value="NZ_JAOQJZ010000001.1"/>
</dbReference>
<dbReference type="AlphaFoldDB" id="A0AAE3IIA2"/>
<dbReference type="InterPro" id="IPR004570">
    <property type="entry name" value="Phosphatidylglycerol_P_synth"/>
</dbReference>
<gene>
    <name evidence="19" type="primary">pgsA</name>
    <name evidence="19" type="ORF">OCV57_01565</name>
</gene>
<evidence type="ECO:0000256" key="14">
    <source>
        <dbReference type="ARBA" id="ARBA00023264"/>
    </source>
</evidence>
<comment type="function">
    <text evidence="1">This protein catalyzes the committed step to the synthesis of the acidic phospholipids.</text>
</comment>
<dbReference type="PROSITE" id="PS00379">
    <property type="entry name" value="CDP_ALCOHOL_P_TRANSF"/>
    <property type="match status" value="1"/>
</dbReference>
<evidence type="ECO:0000256" key="5">
    <source>
        <dbReference type="ARBA" id="ARBA00013170"/>
    </source>
</evidence>
<keyword evidence="8 17" id="KW-0808">Transferase</keyword>
<keyword evidence="11" id="KW-0443">Lipid metabolism</keyword>
<name>A0AAE3IIA2_9FIRM</name>
<evidence type="ECO:0000313" key="19">
    <source>
        <dbReference type="EMBL" id="MCU6704613.1"/>
    </source>
</evidence>
<evidence type="ECO:0000256" key="17">
    <source>
        <dbReference type="RuleBase" id="RU003750"/>
    </source>
</evidence>
<dbReference type="GO" id="GO:0046474">
    <property type="term" value="P:glycerophospholipid biosynthetic process"/>
    <property type="evidence" value="ECO:0007669"/>
    <property type="project" value="TreeGrafter"/>
</dbReference>
<evidence type="ECO:0000256" key="15">
    <source>
        <dbReference type="ARBA" id="ARBA00048586"/>
    </source>
</evidence>
<dbReference type="GO" id="GO:0008444">
    <property type="term" value="F:CDP-diacylglycerol-glycerol-3-phosphate 3-phosphatidyltransferase activity"/>
    <property type="evidence" value="ECO:0007669"/>
    <property type="project" value="UniProtKB-UniRule"/>
</dbReference>
<evidence type="ECO:0000256" key="4">
    <source>
        <dbReference type="ARBA" id="ARBA00010441"/>
    </source>
</evidence>
<feature type="transmembrane region" description="Helical" evidence="18">
    <location>
        <begin position="68"/>
        <end position="87"/>
    </location>
</feature>
<keyword evidence="13" id="KW-0594">Phospholipid biosynthesis</keyword>
<dbReference type="Pfam" id="PF01066">
    <property type="entry name" value="CDP-OH_P_transf"/>
    <property type="match status" value="1"/>
</dbReference>
<keyword evidence="9 18" id="KW-0812">Transmembrane</keyword>
<evidence type="ECO:0000256" key="9">
    <source>
        <dbReference type="ARBA" id="ARBA00022692"/>
    </source>
</evidence>
<dbReference type="EMBL" id="JAOQJZ010000001">
    <property type="protein sequence ID" value="MCU6704613.1"/>
    <property type="molecule type" value="Genomic_DNA"/>
</dbReference>
<keyword evidence="14" id="KW-1208">Phospholipid metabolism</keyword>
<sequence length="192" mass="21438">MNLPNKLTVLRVILIPFFLLFVLLFKIPHHMVFALIVFAAASITDWFDGKIARKHNLVTTFGKFLDPLADKLLVMTALICFTFERWIDPVAVVLILAREFMVTGLRLVVASEGVVVAAGIWGKLKTAFTMVALIAIMVLQIINDTPKGSPNYTWGTPVFIVNEILIWIAVVLTVISGAVYLKGYWKYIDSGK</sequence>
<dbReference type="InterPro" id="IPR043130">
    <property type="entry name" value="CDP-OH_PTrfase_TM_dom"/>
</dbReference>
<feature type="transmembrane region" description="Helical" evidence="18">
    <location>
        <begin position="7"/>
        <end position="25"/>
    </location>
</feature>
<accession>A0AAE3IIA2</accession>
<evidence type="ECO:0000256" key="3">
    <source>
        <dbReference type="ARBA" id="ARBA00005042"/>
    </source>
</evidence>
<keyword evidence="7" id="KW-0444">Lipid biosynthesis</keyword>
<evidence type="ECO:0000256" key="13">
    <source>
        <dbReference type="ARBA" id="ARBA00023209"/>
    </source>
</evidence>
<organism evidence="19 20">
    <name type="scientific">Hominimerdicola aceti</name>
    <dbReference type="NCBI Taxonomy" id="2981726"/>
    <lineage>
        <taxon>Bacteria</taxon>
        <taxon>Bacillati</taxon>
        <taxon>Bacillota</taxon>
        <taxon>Clostridia</taxon>
        <taxon>Eubacteriales</taxon>
        <taxon>Oscillospiraceae</taxon>
        <taxon>Hominimerdicola</taxon>
    </lineage>
</organism>
<evidence type="ECO:0000256" key="10">
    <source>
        <dbReference type="ARBA" id="ARBA00022989"/>
    </source>
</evidence>
<evidence type="ECO:0000256" key="16">
    <source>
        <dbReference type="NCBIfam" id="TIGR00560"/>
    </source>
</evidence>
<dbReference type="Gene3D" id="1.20.120.1760">
    <property type="match status" value="1"/>
</dbReference>
<dbReference type="NCBIfam" id="TIGR00560">
    <property type="entry name" value="pgsA"/>
    <property type="match status" value="1"/>
</dbReference>
<dbReference type="PANTHER" id="PTHR14269">
    <property type="entry name" value="CDP-DIACYLGLYCEROL--GLYCEROL-3-PHOSPHATE 3-PHOSPHATIDYLTRANSFERASE-RELATED"/>
    <property type="match status" value="1"/>
</dbReference>
<evidence type="ECO:0000256" key="12">
    <source>
        <dbReference type="ARBA" id="ARBA00023136"/>
    </source>
</evidence>
<evidence type="ECO:0000256" key="18">
    <source>
        <dbReference type="SAM" id="Phobius"/>
    </source>
</evidence>
<feature type="transmembrane region" description="Helical" evidence="18">
    <location>
        <begin position="164"/>
        <end position="185"/>
    </location>
</feature>
<dbReference type="InterPro" id="IPR048254">
    <property type="entry name" value="CDP_ALCOHOL_P_TRANSF_CS"/>
</dbReference>
<dbReference type="PANTHER" id="PTHR14269:SF62">
    <property type="entry name" value="CDP-DIACYLGLYCEROL--GLYCEROL-3-PHOSPHATE 3-PHOSPHATIDYLTRANSFERASE 1, CHLOROPLASTIC"/>
    <property type="match status" value="1"/>
</dbReference>
<evidence type="ECO:0000256" key="2">
    <source>
        <dbReference type="ARBA" id="ARBA00004141"/>
    </source>
</evidence>
<comment type="subcellular location">
    <subcellularLocation>
        <location evidence="2">Membrane</location>
        <topology evidence="2">Multi-pass membrane protein</topology>
    </subcellularLocation>
</comment>